<feature type="transmembrane region" description="Helical" evidence="1">
    <location>
        <begin position="163"/>
        <end position="184"/>
    </location>
</feature>
<feature type="domain" description="RNase H type-1" evidence="2">
    <location>
        <begin position="468"/>
        <end position="590"/>
    </location>
</feature>
<evidence type="ECO:0000313" key="5">
    <source>
        <dbReference type="Proteomes" id="UP000242715"/>
    </source>
</evidence>
<keyword evidence="1" id="KW-1133">Transmembrane helix</keyword>
<evidence type="ECO:0000259" key="3">
    <source>
        <dbReference type="Pfam" id="PF13966"/>
    </source>
</evidence>
<feature type="transmembrane region" description="Helical" evidence="1">
    <location>
        <begin position="106"/>
        <end position="124"/>
    </location>
</feature>
<dbReference type="InterPro" id="IPR026960">
    <property type="entry name" value="RVT-Znf"/>
</dbReference>
<evidence type="ECO:0000259" key="2">
    <source>
        <dbReference type="Pfam" id="PF13456"/>
    </source>
</evidence>
<reference evidence="5" key="1">
    <citation type="journal article" date="2017" name="Front. Plant Sci.">
        <title>Climate Clever Clovers: New Paradigm to Reduce the Environmental Footprint of Ruminants by Breeding Low Methanogenic Forages Utilizing Haplotype Variation.</title>
        <authorList>
            <person name="Kaur P."/>
            <person name="Appels R."/>
            <person name="Bayer P.E."/>
            <person name="Keeble-Gagnere G."/>
            <person name="Wang J."/>
            <person name="Hirakawa H."/>
            <person name="Shirasawa K."/>
            <person name="Vercoe P."/>
            <person name="Stefanova K."/>
            <person name="Durmic Z."/>
            <person name="Nichols P."/>
            <person name="Revell C."/>
            <person name="Isobe S.N."/>
            <person name="Edwards D."/>
            <person name="Erskine W."/>
        </authorList>
    </citation>
    <scope>NUCLEOTIDE SEQUENCE [LARGE SCALE GENOMIC DNA]</scope>
    <source>
        <strain evidence="5">cv. Daliak</strain>
    </source>
</reference>
<accession>A0A2Z6P3X2</accession>
<dbReference type="CDD" id="cd06222">
    <property type="entry name" value="RNase_H_like"/>
    <property type="match status" value="1"/>
</dbReference>
<protein>
    <submittedName>
        <fullName evidence="4">Uncharacterized protein</fullName>
    </submittedName>
</protein>
<dbReference type="SUPFAM" id="SSF53098">
    <property type="entry name" value="Ribonuclease H-like"/>
    <property type="match status" value="1"/>
</dbReference>
<evidence type="ECO:0000313" key="4">
    <source>
        <dbReference type="EMBL" id="GAU43830.1"/>
    </source>
</evidence>
<dbReference type="Pfam" id="PF13456">
    <property type="entry name" value="RVT_3"/>
    <property type="match status" value="1"/>
</dbReference>
<keyword evidence="1" id="KW-0472">Membrane</keyword>
<dbReference type="InterPro" id="IPR044730">
    <property type="entry name" value="RNase_H-like_dom_plant"/>
</dbReference>
<dbReference type="Pfam" id="PF13966">
    <property type="entry name" value="zf-RVT"/>
    <property type="match status" value="1"/>
</dbReference>
<dbReference type="GO" id="GO:0004523">
    <property type="term" value="F:RNA-DNA hybrid ribonuclease activity"/>
    <property type="evidence" value="ECO:0007669"/>
    <property type="project" value="InterPro"/>
</dbReference>
<feature type="domain" description="Reverse transcriptase zinc-binding" evidence="3">
    <location>
        <begin position="239"/>
        <end position="313"/>
    </location>
</feature>
<keyword evidence="1" id="KW-0812">Transmembrane</keyword>
<sequence length="615" mass="70475">MTFLFRQVEDCDRVIHYLLIYLFWANVAEVNELMRILHTYETASSQEVNLVKSEVFISRNMSQAAKENLSRILGVKLVLGTGIYLGLPSMVGRSKEIMIKSVLQTIPSYVMSMFILPASLIDDIEKMINAFWWRGGSTNNNNTKGIHWLAWERLACPKAYGGGGLGVGIIFVLCMTLGCVGVLIDGCPRLNQQDVAEKILETPLVSSVREDKVVWEEERNGCCSVKSGYKLAMRYIIGSDKYHVVGNWNGIWKAQAPHKARHLLWRLCRGCLPTRSRLLERRVECTLNCPVCDEEIEDELHIFFRCAVARDSWSAAGLLSVLHNATYQQTNAMDRIFVVCSNESSDTVGRVTMLLWCIWHNRNDKLWNDNVQMPSQIGRHAFDAWNDCNESSDTVGRVTMLLWCIWHNRNDKLWNDNVQMPSQIGRHAFDAWNDWYSVHKLHSNNVSGSTEADLVRWEKPALDWVKCNVDVAFVSGSGRTSVELCFRDNSGHFMDGMTQWQQTVLSHVEGEAWALLLAMEEARHRGLDRVQFESDSKVLIEAIHMKRRDNSEFLSIVHDIFSLMSSFINFEVKFVRRQANLVAHTLARAANSWASFHRFENIPFSIEHLIFNEMQ</sequence>
<dbReference type="PANTHER" id="PTHR33116">
    <property type="entry name" value="REVERSE TRANSCRIPTASE ZINC-BINDING DOMAIN-CONTAINING PROTEIN-RELATED-RELATED"/>
    <property type="match status" value="1"/>
</dbReference>
<gene>
    <name evidence="4" type="ORF">TSUD_399240</name>
</gene>
<dbReference type="Proteomes" id="UP000242715">
    <property type="component" value="Unassembled WGS sequence"/>
</dbReference>
<feature type="transmembrane region" description="Helical" evidence="1">
    <location>
        <begin position="69"/>
        <end position="86"/>
    </location>
</feature>
<dbReference type="GO" id="GO:0003676">
    <property type="term" value="F:nucleic acid binding"/>
    <property type="evidence" value="ECO:0007669"/>
    <property type="project" value="InterPro"/>
</dbReference>
<name>A0A2Z6P3X2_TRISU</name>
<dbReference type="AlphaFoldDB" id="A0A2Z6P3X2"/>
<keyword evidence="5" id="KW-1185">Reference proteome</keyword>
<evidence type="ECO:0000256" key="1">
    <source>
        <dbReference type="SAM" id="Phobius"/>
    </source>
</evidence>
<dbReference type="EMBL" id="DF973996">
    <property type="protein sequence ID" value="GAU43830.1"/>
    <property type="molecule type" value="Genomic_DNA"/>
</dbReference>
<dbReference type="PANTHER" id="PTHR33116:SF86">
    <property type="entry name" value="REVERSE TRANSCRIPTASE DOMAIN-CONTAINING PROTEIN"/>
    <property type="match status" value="1"/>
</dbReference>
<organism evidence="4 5">
    <name type="scientific">Trifolium subterraneum</name>
    <name type="common">Subterranean clover</name>
    <dbReference type="NCBI Taxonomy" id="3900"/>
    <lineage>
        <taxon>Eukaryota</taxon>
        <taxon>Viridiplantae</taxon>
        <taxon>Streptophyta</taxon>
        <taxon>Embryophyta</taxon>
        <taxon>Tracheophyta</taxon>
        <taxon>Spermatophyta</taxon>
        <taxon>Magnoliopsida</taxon>
        <taxon>eudicotyledons</taxon>
        <taxon>Gunneridae</taxon>
        <taxon>Pentapetalae</taxon>
        <taxon>rosids</taxon>
        <taxon>fabids</taxon>
        <taxon>Fabales</taxon>
        <taxon>Fabaceae</taxon>
        <taxon>Papilionoideae</taxon>
        <taxon>50 kb inversion clade</taxon>
        <taxon>NPAAA clade</taxon>
        <taxon>Hologalegina</taxon>
        <taxon>IRL clade</taxon>
        <taxon>Trifolieae</taxon>
        <taxon>Trifolium</taxon>
    </lineage>
</organism>
<dbReference type="Gene3D" id="3.30.420.10">
    <property type="entry name" value="Ribonuclease H-like superfamily/Ribonuclease H"/>
    <property type="match status" value="1"/>
</dbReference>
<dbReference type="OrthoDB" id="1906820at2759"/>
<dbReference type="InterPro" id="IPR012337">
    <property type="entry name" value="RNaseH-like_sf"/>
</dbReference>
<proteinExistence type="predicted"/>
<dbReference type="InterPro" id="IPR002156">
    <property type="entry name" value="RNaseH_domain"/>
</dbReference>
<dbReference type="InterPro" id="IPR036397">
    <property type="entry name" value="RNaseH_sf"/>
</dbReference>